<evidence type="ECO:0000313" key="3">
    <source>
        <dbReference type="Proteomes" id="UP000789739"/>
    </source>
</evidence>
<evidence type="ECO:0000256" key="1">
    <source>
        <dbReference type="SAM" id="SignalP"/>
    </source>
</evidence>
<dbReference type="AlphaFoldDB" id="A0A9N9GK88"/>
<comment type="caution">
    <text evidence="2">The sequence shown here is derived from an EMBL/GenBank/DDBJ whole genome shotgun (WGS) entry which is preliminary data.</text>
</comment>
<dbReference type="Proteomes" id="UP000789739">
    <property type="component" value="Unassembled WGS sequence"/>
</dbReference>
<proteinExistence type="predicted"/>
<accession>A0A9N9GK88</accession>
<name>A0A9N9GK88_9GLOM</name>
<evidence type="ECO:0000313" key="2">
    <source>
        <dbReference type="EMBL" id="CAG8612002.1"/>
    </source>
</evidence>
<protein>
    <submittedName>
        <fullName evidence="2">5748_t:CDS:1</fullName>
    </submittedName>
</protein>
<keyword evidence="3" id="KW-1185">Reference proteome</keyword>
<gene>
    <name evidence="2" type="ORF">PBRASI_LOCUS8223</name>
</gene>
<keyword evidence="1" id="KW-0732">Signal</keyword>
<organism evidence="2 3">
    <name type="scientific">Paraglomus brasilianum</name>
    <dbReference type="NCBI Taxonomy" id="144538"/>
    <lineage>
        <taxon>Eukaryota</taxon>
        <taxon>Fungi</taxon>
        <taxon>Fungi incertae sedis</taxon>
        <taxon>Mucoromycota</taxon>
        <taxon>Glomeromycotina</taxon>
        <taxon>Glomeromycetes</taxon>
        <taxon>Paraglomerales</taxon>
        <taxon>Paraglomeraceae</taxon>
        <taxon>Paraglomus</taxon>
    </lineage>
</organism>
<dbReference type="OrthoDB" id="2020419at2759"/>
<feature type="chain" id="PRO_5040448472" evidence="1">
    <location>
        <begin position="37"/>
        <end position="306"/>
    </location>
</feature>
<sequence length="306" mass="35452">MKNAKKVAINNLALIRYKWVILVVIMCLAFCNIVDALEEATPNEKDVNVTDEEDTSSNDYYFDEPVQEMFIEDVEEQININYCGSPTCRFLFPVFVEEQESRTQQHIKRLLLMAQKTNRVLVLPNVEDARLGACKSFSFDFYYSMDETENFPDTTVITQSQFLLWNQDMREVNAKIPTAKVVLVNSCYKIKEEKMVSKRLNLETYKDHNCMQPFDYLDYQDENENIKALNILTRKTSKDRVAIARFVIDGLQSVQSDVLLMHYSFPRLNIPQVVEQAENAAPSRSYMARWQMEPAKAGNLVDCALI</sequence>
<feature type="signal peptide" evidence="1">
    <location>
        <begin position="1"/>
        <end position="36"/>
    </location>
</feature>
<dbReference type="EMBL" id="CAJVPI010001423">
    <property type="protein sequence ID" value="CAG8612002.1"/>
    <property type="molecule type" value="Genomic_DNA"/>
</dbReference>
<reference evidence="2" key="1">
    <citation type="submission" date="2021-06" db="EMBL/GenBank/DDBJ databases">
        <authorList>
            <person name="Kallberg Y."/>
            <person name="Tangrot J."/>
            <person name="Rosling A."/>
        </authorList>
    </citation>
    <scope>NUCLEOTIDE SEQUENCE</scope>
    <source>
        <strain evidence="2">BR232B</strain>
    </source>
</reference>